<dbReference type="EMBL" id="AVOT02007776">
    <property type="protein sequence ID" value="MBW0484643.1"/>
    <property type="molecule type" value="Genomic_DNA"/>
</dbReference>
<protein>
    <submittedName>
        <fullName evidence="2">Uncharacterized protein</fullName>
    </submittedName>
</protein>
<keyword evidence="3" id="KW-1185">Reference proteome</keyword>
<feature type="compositionally biased region" description="Polar residues" evidence="1">
    <location>
        <begin position="275"/>
        <end position="285"/>
    </location>
</feature>
<sequence length="285" mass="31719">MESGETVGKVAQSLKQFPTTHPRPELLTESDKASLLGEKALKGSEETKNVERESPSIALTNLRQRLRFKSNSQTTPVPQEQKHGQLLKEKEADGLTAETPVRIEDHELSKEDTSRTEKPIEKVTTQSGVTKSAQTLREEQEELQAAQDYKYGTSYGPGGKFVKVVWRGLKQLFHWLSWPIRKAAKPYMKLPSKVKDLNEAQTEVIRKAIARNPKLGEVLEAEAASLQAKHPKPHPNHQSAEQAPSLPENNHKSSGKPPTTTAHGEIQEIQEEVPASNQNPPQTRA</sequence>
<gene>
    <name evidence="2" type="ORF">O181_024358</name>
</gene>
<evidence type="ECO:0000313" key="3">
    <source>
        <dbReference type="Proteomes" id="UP000765509"/>
    </source>
</evidence>
<feature type="compositionally biased region" description="Basic and acidic residues" evidence="1">
    <location>
        <begin position="39"/>
        <end position="54"/>
    </location>
</feature>
<feature type="compositionally biased region" description="Basic and acidic residues" evidence="1">
    <location>
        <begin position="101"/>
        <end position="121"/>
    </location>
</feature>
<feature type="region of interest" description="Disordered" evidence="1">
    <location>
        <begin position="1"/>
        <end position="140"/>
    </location>
</feature>
<comment type="caution">
    <text evidence="2">The sequence shown here is derived from an EMBL/GenBank/DDBJ whole genome shotgun (WGS) entry which is preliminary data.</text>
</comment>
<feature type="compositionally biased region" description="Basic and acidic residues" evidence="1">
    <location>
        <begin position="22"/>
        <end position="32"/>
    </location>
</feature>
<proteinExistence type="predicted"/>
<feature type="compositionally biased region" description="Polar residues" evidence="1">
    <location>
        <begin position="123"/>
        <end position="132"/>
    </location>
</feature>
<accession>A0A9Q3GY55</accession>
<dbReference type="Proteomes" id="UP000765509">
    <property type="component" value="Unassembled WGS sequence"/>
</dbReference>
<evidence type="ECO:0000313" key="2">
    <source>
        <dbReference type="EMBL" id="MBW0484643.1"/>
    </source>
</evidence>
<name>A0A9Q3GY55_9BASI</name>
<dbReference type="AlphaFoldDB" id="A0A9Q3GY55"/>
<reference evidence="2" key="1">
    <citation type="submission" date="2021-03" db="EMBL/GenBank/DDBJ databases">
        <title>Draft genome sequence of rust myrtle Austropuccinia psidii MF-1, a brazilian biotype.</title>
        <authorList>
            <person name="Quecine M.C."/>
            <person name="Pachon D.M.R."/>
            <person name="Bonatelli M.L."/>
            <person name="Correr F.H."/>
            <person name="Franceschini L.M."/>
            <person name="Leite T.F."/>
            <person name="Margarido G.R.A."/>
            <person name="Almeida C.A."/>
            <person name="Ferrarezi J.A."/>
            <person name="Labate C.A."/>
        </authorList>
    </citation>
    <scope>NUCLEOTIDE SEQUENCE</scope>
    <source>
        <strain evidence="2">MF-1</strain>
    </source>
</reference>
<evidence type="ECO:0000256" key="1">
    <source>
        <dbReference type="SAM" id="MobiDB-lite"/>
    </source>
</evidence>
<feature type="compositionally biased region" description="Polar residues" evidence="1">
    <location>
        <begin position="57"/>
        <end position="78"/>
    </location>
</feature>
<feature type="compositionally biased region" description="Basic and acidic residues" evidence="1">
    <location>
        <begin position="80"/>
        <end position="93"/>
    </location>
</feature>
<feature type="region of interest" description="Disordered" evidence="1">
    <location>
        <begin position="221"/>
        <end position="285"/>
    </location>
</feature>
<organism evidence="2 3">
    <name type="scientific">Austropuccinia psidii MF-1</name>
    <dbReference type="NCBI Taxonomy" id="1389203"/>
    <lineage>
        <taxon>Eukaryota</taxon>
        <taxon>Fungi</taxon>
        <taxon>Dikarya</taxon>
        <taxon>Basidiomycota</taxon>
        <taxon>Pucciniomycotina</taxon>
        <taxon>Pucciniomycetes</taxon>
        <taxon>Pucciniales</taxon>
        <taxon>Sphaerophragmiaceae</taxon>
        <taxon>Austropuccinia</taxon>
    </lineage>
</organism>